<organism evidence="1 2">
    <name type="scientific">Paramecium sonneborni</name>
    <dbReference type="NCBI Taxonomy" id="65129"/>
    <lineage>
        <taxon>Eukaryota</taxon>
        <taxon>Sar</taxon>
        <taxon>Alveolata</taxon>
        <taxon>Ciliophora</taxon>
        <taxon>Intramacronucleata</taxon>
        <taxon>Oligohymenophorea</taxon>
        <taxon>Peniculida</taxon>
        <taxon>Parameciidae</taxon>
        <taxon>Paramecium</taxon>
    </lineage>
</organism>
<comment type="caution">
    <text evidence="1">The sequence shown here is derived from an EMBL/GenBank/DDBJ whole genome shotgun (WGS) entry which is preliminary data.</text>
</comment>
<name>A0A8S1RNJ5_9CILI</name>
<dbReference type="AlphaFoldDB" id="A0A8S1RNJ5"/>
<evidence type="ECO:0000313" key="1">
    <source>
        <dbReference type="EMBL" id="CAD8130251.1"/>
    </source>
</evidence>
<keyword evidence="2" id="KW-1185">Reference proteome</keyword>
<dbReference type="EMBL" id="CAJJDN010000271">
    <property type="protein sequence ID" value="CAD8130251.1"/>
    <property type="molecule type" value="Genomic_DNA"/>
</dbReference>
<dbReference type="Proteomes" id="UP000692954">
    <property type="component" value="Unassembled WGS sequence"/>
</dbReference>
<protein>
    <submittedName>
        <fullName evidence="1">Uncharacterized protein</fullName>
    </submittedName>
</protein>
<accession>A0A8S1RNJ5</accession>
<reference evidence="1" key="1">
    <citation type="submission" date="2021-01" db="EMBL/GenBank/DDBJ databases">
        <authorList>
            <consortium name="Genoscope - CEA"/>
            <person name="William W."/>
        </authorList>
    </citation>
    <scope>NUCLEOTIDE SEQUENCE</scope>
</reference>
<proteinExistence type="predicted"/>
<sequence length="162" mass="19803">MNNIIQEYLEDDFRNFLQIIQIQNLKIYIIKELMNMNKKSVQFLIFSIMMDFFKKNLNLINLVENLVFFGWAKYYNQNAYLLKQYLLVRLTIFKDYQIKLIMVMQYQKLQQIWIYQKASIMDKMQHVIIIGCHFLISYLGQEMIKSDQEKIYHIKNYQLNGI</sequence>
<evidence type="ECO:0000313" key="2">
    <source>
        <dbReference type="Proteomes" id="UP000692954"/>
    </source>
</evidence>
<gene>
    <name evidence="1" type="ORF">PSON_ATCC_30995.1.T2710012</name>
</gene>